<accession>B8HS58</accession>
<dbReference type="GO" id="GO:0000155">
    <property type="term" value="F:phosphorelay sensor kinase activity"/>
    <property type="evidence" value="ECO:0007669"/>
    <property type="project" value="InterPro"/>
</dbReference>
<comment type="catalytic activity">
    <reaction evidence="1">
        <text>ATP + protein L-histidine = ADP + protein N-phospho-L-histidine.</text>
        <dbReference type="EC" id="2.7.13.3"/>
    </reaction>
</comment>
<dbReference type="PROSITE" id="PS50109">
    <property type="entry name" value="HIS_KIN"/>
    <property type="match status" value="1"/>
</dbReference>
<comment type="subcellular location">
    <subcellularLocation>
        <location evidence="2">Cell membrane</location>
    </subcellularLocation>
</comment>
<keyword evidence="7" id="KW-0547">Nucleotide-binding</keyword>
<dbReference type="NCBIfam" id="TIGR00229">
    <property type="entry name" value="sensory_box"/>
    <property type="match status" value="5"/>
</dbReference>
<dbReference type="SMART" id="SM00387">
    <property type="entry name" value="HATPase_c"/>
    <property type="match status" value="1"/>
</dbReference>
<dbReference type="eggNOG" id="COG5000">
    <property type="taxonomic scope" value="Bacteria"/>
</dbReference>
<feature type="domain" description="Histidine kinase" evidence="14">
    <location>
        <begin position="1058"/>
        <end position="1276"/>
    </location>
</feature>
<evidence type="ECO:0000259" key="14">
    <source>
        <dbReference type="PROSITE" id="PS50109"/>
    </source>
</evidence>
<dbReference type="InterPro" id="IPR003594">
    <property type="entry name" value="HATPase_dom"/>
</dbReference>
<dbReference type="PROSITE" id="PS50113">
    <property type="entry name" value="PAC"/>
    <property type="match status" value="4"/>
</dbReference>
<dbReference type="Pfam" id="PF08448">
    <property type="entry name" value="PAS_4"/>
    <property type="match status" value="2"/>
</dbReference>
<evidence type="ECO:0000259" key="16">
    <source>
        <dbReference type="PROSITE" id="PS50112"/>
    </source>
</evidence>
<dbReference type="EMBL" id="CP001344">
    <property type="protein sequence ID" value="ACL44164.1"/>
    <property type="molecule type" value="Genomic_DNA"/>
</dbReference>
<keyword evidence="10" id="KW-0902">Two-component regulatory system</keyword>
<evidence type="ECO:0000256" key="7">
    <source>
        <dbReference type="ARBA" id="ARBA00022741"/>
    </source>
</evidence>
<dbReference type="SMART" id="SM00065">
    <property type="entry name" value="GAF"/>
    <property type="match status" value="2"/>
</dbReference>
<evidence type="ECO:0000256" key="13">
    <source>
        <dbReference type="SAM" id="Coils"/>
    </source>
</evidence>
<dbReference type="KEGG" id="cyn:Cyan7425_1797"/>
<keyword evidence="8 18" id="KW-0418">Kinase</keyword>
<evidence type="ECO:0000256" key="9">
    <source>
        <dbReference type="ARBA" id="ARBA00022840"/>
    </source>
</evidence>
<evidence type="ECO:0000259" key="17">
    <source>
        <dbReference type="PROSITE" id="PS50113"/>
    </source>
</evidence>
<feature type="coiled-coil region" evidence="13">
    <location>
        <begin position="647"/>
        <end position="679"/>
    </location>
</feature>
<dbReference type="InterPro" id="IPR005467">
    <property type="entry name" value="His_kinase_dom"/>
</dbReference>
<evidence type="ECO:0000259" key="15">
    <source>
        <dbReference type="PROSITE" id="PS50110"/>
    </source>
</evidence>
<dbReference type="InterPro" id="IPR003018">
    <property type="entry name" value="GAF"/>
</dbReference>
<feature type="domain" description="PAS" evidence="16">
    <location>
        <begin position="545"/>
        <end position="608"/>
    </location>
</feature>
<keyword evidence="4" id="KW-1003">Cell membrane</keyword>
<dbReference type="GO" id="GO:0005886">
    <property type="term" value="C:plasma membrane"/>
    <property type="evidence" value="ECO:0007669"/>
    <property type="project" value="UniProtKB-SubCell"/>
</dbReference>
<dbReference type="eggNOG" id="COG0745">
    <property type="taxonomic scope" value="Bacteria"/>
</dbReference>
<dbReference type="CDD" id="cd00130">
    <property type="entry name" value="PAS"/>
    <property type="match status" value="5"/>
</dbReference>
<dbReference type="PANTHER" id="PTHR43547:SF2">
    <property type="entry name" value="HYBRID SIGNAL TRANSDUCTION HISTIDINE KINASE C"/>
    <property type="match status" value="1"/>
</dbReference>
<dbReference type="Pfam" id="PF00512">
    <property type="entry name" value="HisKA"/>
    <property type="match status" value="1"/>
</dbReference>
<dbReference type="SUPFAM" id="SSF55781">
    <property type="entry name" value="GAF domain-like"/>
    <property type="match status" value="2"/>
</dbReference>
<evidence type="ECO:0000256" key="12">
    <source>
        <dbReference type="PROSITE-ProRule" id="PRU00169"/>
    </source>
</evidence>
<dbReference type="Pfam" id="PF00072">
    <property type="entry name" value="Response_reg"/>
    <property type="match status" value="1"/>
</dbReference>
<dbReference type="PANTHER" id="PTHR43547">
    <property type="entry name" value="TWO-COMPONENT HISTIDINE KINASE"/>
    <property type="match status" value="1"/>
</dbReference>
<reference evidence="18" key="1">
    <citation type="submission" date="2009-01" db="EMBL/GenBank/DDBJ databases">
        <title>Complete sequence of chromosome Cyanothece sp. PCC 7425.</title>
        <authorList>
            <consortium name="US DOE Joint Genome Institute"/>
            <person name="Lucas S."/>
            <person name="Copeland A."/>
            <person name="Lapidus A."/>
            <person name="Glavina del Rio T."/>
            <person name="Dalin E."/>
            <person name="Tice H."/>
            <person name="Bruce D."/>
            <person name="Goodwin L."/>
            <person name="Pitluck S."/>
            <person name="Sims D."/>
            <person name="Meineke L."/>
            <person name="Brettin T."/>
            <person name="Detter J.C."/>
            <person name="Han C."/>
            <person name="Larimer F."/>
            <person name="Land M."/>
            <person name="Hauser L."/>
            <person name="Kyrpides N."/>
            <person name="Ovchinnikova G."/>
            <person name="Liberton M."/>
            <person name="Stoeckel J."/>
            <person name="Banerjee A."/>
            <person name="Singh A."/>
            <person name="Page L."/>
            <person name="Sato H."/>
            <person name="Zhao L."/>
            <person name="Sherman L."/>
            <person name="Pakrasi H."/>
            <person name="Richardson P."/>
        </authorList>
    </citation>
    <scope>NUCLEOTIDE SEQUENCE</scope>
    <source>
        <strain evidence="18">PCC 7425</strain>
    </source>
</reference>
<proteinExistence type="predicted"/>
<evidence type="ECO:0000256" key="4">
    <source>
        <dbReference type="ARBA" id="ARBA00022475"/>
    </source>
</evidence>
<dbReference type="FunFam" id="3.30.565.10:FF:000023">
    <property type="entry name" value="PAS domain-containing sensor histidine kinase"/>
    <property type="match status" value="1"/>
</dbReference>
<keyword evidence="13" id="KW-0175">Coiled coil</keyword>
<dbReference type="InterPro" id="IPR004358">
    <property type="entry name" value="Sig_transdc_His_kin-like_C"/>
</dbReference>
<feature type="domain" description="PAC" evidence="17">
    <location>
        <begin position="355"/>
        <end position="407"/>
    </location>
</feature>
<evidence type="ECO:0000256" key="3">
    <source>
        <dbReference type="ARBA" id="ARBA00012438"/>
    </source>
</evidence>
<evidence type="ECO:0000256" key="2">
    <source>
        <dbReference type="ARBA" id="ARBA00004236"/>
    </source>
</evidence>
<dbReference type="OrthoDB" id="5555607at2"/>
<dbReference type="Pfam" id="PF01590">
    <property type="entry name" value="GAF"/>
    <property type="match status" value="1"/>
</dbReference>
<dbReference type="eggNOG" id="COG2202">
    <property type="taxonomic scope" value="Bacteria"/>
</dbReference>
<dbReference type="InterPro" id="IPR001610">
    <property type="entry name" value="PAC"/>
</dbReference>
<feature type="domain" description="PAS" evidence="16">
    <location>
        <begin position="275"/>
        <end position="320"/>
    </location>
</feature>
<dbReference type="SMART" id="SM00448">
    <property type="entry name" value="REC"/>
    <property type="match status" value="1"/>
</dbReference>
<dbReference type="SMART" id="SM00086">
    <property type="entry name" value="PAC"/>
    <property type="match status" value="4"/>
</dbReference>
<dbReference type="InterPro" id="IPR000014">
    <property type="entry name" value="PAS"/>
</dbReference>
<dbReference type="Gene3D" id="3.40.50.2300">
    <property type="match status" value="1"/>
</dbReference>
<dbReference type="SUPFAM" id="SSF55785">
    <property type="entry name" value="PYP-like sensor domain (PAS domain)"/>
    <property type="match status" value="5"/>
</dbReference>
<evidence type="ECO:0000256" key="5">
    <source>
        <dbReference type="ARBA" id="ARBA00022553"/>
    </source>
</evidence>
<keyword evidence="6 18" id="KW-0808">Transferase</keyword>
<dbReference type="Gene3D" id="3.30.565.10">
    <property type="entry name" value="Histidine kinase-like ATPase, C-terminal domain"/>
    <property type="match status" value="1"/>
</dbReference>
<keyword evidence="5 12" id="KW-0597">Phosphoprotein</keyword>
<sequence>MEFDAVSLNRADPPQENHWCSTMPSLEEEFSTILDHIAEAFFALNLNGSCTYANQSAERLLGAKRADWLHQPLWQIFDVDSSSQLYQQCDRVLTELICVEFEEFYPSLNHWFAVRLIPSPKGCFAYFQDINQLKQIEAALGKEQDFLNILLDQVQAGIVACDADGQLKLFNKAARSFHGLVAQPLPPQQWAEQYDLYLPDGKSPMAPEDIPLYRALQGEQVVEVEMMIRPKPGQARHLLASGQAIYNLSGKKQGAVVVMHDITERKHTEAALRESEARLSSIFQTIPDGIIILNPQGQIITANAAAEKILRLTSSDLRARGYNDPAWAITTVDGQPFPEEELPFVQVIRTGKAVERVEHAIAHPDGTKIILSINASPLLDAHGQIVHVIAAISDITERKRAEVALQASEERYRSVIETAAEGIVLQTADGNIFTCNASAERILGLTAAQMMGRSSLDPRWCAIYEDGSPFPGELHPAMVTLRTGDPQTNVTMGIRKPEGSLTWISINTRPLFQPDSATPVAVVSTFFDITESKQAEAELLISDTALQQMPDAILLTDLQGNIQRWLGKAEQIFGYTAPEAIGRPVNFLHHPDIKARMTADIIQALQTTGEFWGEIPCIRKDGSGVLIETTAKTVHDKAGQPIFLIGINKDITERKQAEAERAELIRQQVQEQTARLEAEADLRRSSFLVEVSTTLSSSLDYAETLQSVAWLAVPYFADWCAVDLLNDDGTISRVAVAHPDPEKVKLGWELIARFPKHIEDGYGIAEVIKTGKSQLAIEITDAQLTAAVPHPEYRDILRGLGLRSSITAPLHNRGRVLGSISFVISESHRQYSSADLRLAEELARRAAIAIDNARLYHMAQQAQQAAEIAADRTARLQRVTAALSESLTPAQVAEVIVEQSMAVLQAAAALVVLVSSDRTELEIVKSIGYAADLVDSWSRFSINTDVPLAEAIRTGEPVWVEDLLARIARYPHLAPIYRRYDFQSWIALPLVVESKSVGGLLLSFQEFKQLSQADREFILALTRQCAQAIVRAQLYEAERQARAEAEQANRVKDEFLAVLSHELRSPLNPILGWTKLLQSQPFSPDKAAKALATIERNVKLQAQLIEDLLDVSRILQGKMVLNVTSVNLVSVIEAALETVRLSAETKAIQLETLMEPEIDPILGDPARLQQIVWNLLTNGVKFTPQGGRVTVRLQRVDTFAQLQVQDTGKGINAAFLPHVFDYFRQEDGTTTRKFGGLGLGLAIVRHLTEQHGGTVAADSPGEGLGATFTIRLPLQAKATETAAPHPPPAAELDLSQLNILIVDDEADMRELMQFMLEQQGAQVNVASSAIEALLICDRHPPDLLISDIGMPEMDGYTLMQQIRHRSPEQGGGVPAIALTAYAGEYDQQQALKVGFQQHVAKPIEPEELIRAIAALVNTP</sequence>
<dbReference type="CDD" id="cd17580">
    <property type="entry name" value="REC_2_DhkD-like"/>
    <property type="match status" value="1"/>
</dbReference>
<dbReference type="PROSITE" id="PS50112">
    <property type="entry name" value="PAS"/>
    <property type="match status" value="5"/>
</dbReference>
<evidence type="ECO:0000313" key="18">
    <source>
        <dbReference type="EMBL" id="ACL44164.1"/>
    </source>
</evidence>
<protein>
    <recommendedName>
        <fullName evidence="3">histidine kinase</fullName>
        <ecNumber evidence="3">2.7.13.3</ecNumber>
    </recommendedName>
</protein>
<dbReference type="GO" id="GO:0005524">
    <property type="term" value="F:ATP binding"/>
    <property type="evidence" value="ECO:0007669"/>
    <property type="project" value="UniProtKB-KW"/>
</dbReference>
<evidence type="ECO:0000256" key="1">
    <source>
        <dbReference type="ARBA" id="ARBA00000085"/>
    </source>
</evidence>
<dbReference type="SMART" id="SM00091">
    <property type="entry name" value="PAS"/>
    <property type="match status" value="5"/>
</dbReference>
<feature type="domain" description="PAC" evidence="17">
    <location>
        <begin position="488"/>
        <end position="541"/>
    </location>
</feature>
<name>B8HS58_CYAP4</name>
<dbReference type="InterPro" id="IPR003661">
    <property type="entry name" value="HisK_dim/P_dom"/>
</dbReference>
<dbReference type="FunFam" id="3.30.450.40:FF:000035">
    <property type="entry name" value="PAS sensor protein"/>
    <property type="match status" value="1"/>
</dbReference>
<dbReference type="InterPro" id="IPR000700">
    <property type="entry name" value="PAS-assoc_C"/>
</dbReference>
<gene>
    <name evidence="18" type="ordered locus">Cyan7425_1797</name>
</gene>
<feature type="domain" description="PAS" evidence="16">
    <location>
        <begin position="143"/>
        <end position="219"/>
    </location>
</feature>
<feature type="domain" description="PAC" evidence="17">
    <location>
        <begin position="611"/>
        <end position="663"/>
    </location>
</feature>
<dbReference type="eggNOG" id="COG2205">
    <property type="taxonomic scope" value="Bacteria"/>
</dbReference>
<dbReference type="EC" id="2.7.13.3" evidence="3"/>
<organism evidence="18">
    <name type="scientific">Cyanothece sp. (strain PCC 7425 / ATCC 29141)</name>
    <dbReference type="NCBI Taxonomy" id="395961"/>
    <lineage>
        <taxon>Bacteria</taxon>
        <taxon>Bacillati</taxon>
        <taxon>Cyanobacteriota</taxon>
        <taxon>Cyanophyceae</taxon>
        <taxon>Gomontiellales</taxon>
        <taxon>Cyanothecaceae</taxon>
        <taxon>Cyanothece</taxon>
    </lineage>
</organism>
<dbReference type="InterPro" id="IPR036890">
    <property type="entry name" value="HATPase_C_sf"/>
</dbReference>
<dbReference type="InterPro" id="IPR035965">
    <property type="entry name" value="PAS-like_dom_sf"/>
</dbReference>
<keyword evidence="9" id="KW-0067">ATP-binding</keyword>
<evidence type="ECO:0000256" key="10">
    <source>
        <dbReference type="ARBA" id="ARBA00023012"/>
    </source>
</evidence>
<dbReference type="InterPro" id="IPR029016">
    <property type="entry name" value="GAF-like_dom_sf"/>
</dbReference>
<dbReference type="Pfam" id="PF00989">
    <property type="entry name" value="PAS"/>
    <property type="match status" value="3"/>
</dbReference>
<feature type="domain" description="PAS" evidence="16">
    <location>
        <begin position="26"/>
        <end position="96"/>
    </location>
</feature>
<feature type="domain" description="PAS" evidence="16">
    <location>
        <begin position="408"/>
        <end position="456"/>
    </location>
</feature>
<dbReference type="PRINTS" id="PR00344">
    <property type="entry name" value="BCTRLSENSOR"/>
</dbReference>
<feature type="domain" description="PAC" evidence="17">
    <location>
        <begin position="222"/>
        <end position="274"/>
    </location>
</feature>
<dbReference type="SUPFAM" id="SSF55874">
    <property type="entry name" value="ATPase domain of HSP90 chaperone/DNA topoisomerase II/histidine kinase"/>
    <property type="match status" value="1"/>
</dbReference>
<dbReference type="Gene3D" id="3.30.450.40">
    <property type="match status" value="2"/>
</dbReference>
<feature type="modified residue" description="4-aspartylphosphate" evidence="12">
    <location>
        <position position="1347"/>
    </location>
</feature>
<dbReference type="InterPro" id="IPR036097">
    <property type="entry name" value="HisK_dim/P_sf"/>
</dbReference>
<dbReference type="CDD" id="cd00082">
    <property type="entry name" value="HisKA"/>
    <property type="match status" value="1"/>
</dbReference>
<dbReference type="SMART" id="SM00388">
    <property type="entry name" value="HisKA"/>
    <property type="match status" value="1"/>
</dbReference>
<dbReference type="SUPFAM" id="SSF52172">
    <property type="entry name" value="CheY-like"/>
    <property type="match status" value="1"/>
</dbReference>
<dbReference type="InterPro" id="IPR013656">
    <property type="entry name" value="PAS_4"/>
</dbReference>
<feature type="domain" description="Response regulatory" evidence="15">
    <location>
        <begin position="1298"/>
        <end position="1416"/>
    </location>
</feature>
<dbReference type="GO" id="GO:0006355">
    <property type="term" value="P:regulation of DNA-templated transcription"/>
    <property type="evidence" value="ECO:0007669"/>
    <property type="project" value="InterPro"/>
</dbReference>
<dbReference type="InterPro" id="IPR001789">
    <property type="entry name" value="Sig_transdc_resp-reg_receiver"/>
</dbReference>
<dbReference type="HOGENOM" id="CLU_000445_114_15_3"/>
<dbReference type="Pfam" id="PF02518">
    <property type="entry name" value="HATPase_c"/>
    <property type="match status" value="1"/>
</dbReference>
<evidence type="ECO:0000256" key="11">
    <source>
        <dbReference type="ARBA" id="ARBA00023136"/>
    </source>
</evidence>
<dbReference type="PROSITE" id="PS50110">
    <property type="entry name" value="RESPONSE_REGULATORY"/>
    <property type="match status" value="1"/>
</dbReference>
<dbReference type="InterPro" id="IPR013767">
    <property type="entry name" value="PAS_fold"/>
</dbReference>
<dbReference type="SUPFAM" id="SSF47384">
    <property type="entry name" value="Homodimeric domain of signal transducing histidine kinase"/>
    <property type="match status" value="1"/>
</dbReference>
<evidence type="ECO:0000256" key="8">
    <source>
        <dbReference type="ARBA" id="ARBA00022777"/>
    </source>
</evidence>
<dbReference type="InterPro" id="IPR011006">
    <property type="entry name" value="CheY-like_superfamily"/>
</dbReference>
<dbReference type="Pfam" id="PF13185">
    <property type="entry name" value="GAF_2"/>
    <property type="match status" value="1"/>
</dbReference>
<keyword evidence="11" id="KW-0472">Membrane</keyword>
<evidence type="ECO:0000256" key="6">
    <source>
        <dbReference type="ARBA" id="ARBA00022679"/>
    </source>
</evidence>
<dbReference type="STRING" id="395961.Cyan7425_1797"/>
<dbReference type="Gene3D" id="3.30.450.20">
    <property type="entry name" value="PAS domain"/>
    <property type="match status" value="5"/>
</dbReference>
<dbReference type="Gene3D" id="1.10.287.130">
    <property type="match status" value="1"/>
</dbReference>